<sequence length="240" mass="26137">MKIFTRTLFAAMAFMACFAGAGAQTVDNTFRFVDKNGNEIPDGGTYTAVAEKVDLIPGILSRVEAKFDIFVENTTSDVAYVGARVVTEEMSSGALQFCFPVQCPPTVPADYTTPETGTMTAGERKSLQSEWMPTEGVYGSARFTVQLRTMEVKEWNDGIPSKYSFKANGPKITINCIYADPTGIDDVNATGLTTYNVYDMSGLKVVDNGTEAEVQALDKGLYIHETVIDGKRVAVKKVVR</sequence>
<name>A0ABX2B042_9BACT</name>
<gene>
    <name evidence="2" type="ORF">HPS55_12450</name>
</gene>
<dbReference type="RefSeq" id="WP_172178274.1">
    <property type="nucleotide sequence ID" value="NZ_CASGIA010000031.1"/>
</dbReference>
<feature type="signal peptide" evidence="1">
    <location>
        <begin position="1"/>
        <end position="23"/>
    </location>
</feature>
<keyword evidence="1" id="KW-0732">Signal</keyword>
<dbReference type="GeneID" id="82158578"/>
<evidence type="ECO:0000256" key="1">
    <source>
        <dbReference type="SAM" id="SignalP"/>
    </source>
</evidence>
<keyword evidence="3" id="KW-1185">Reference proteome</keyword>
<accession>A0ABX2B042</accession>
<dbReference type="Proteomes" id="UP001193734">
    <property type="component" value="Unassembled WGS sequence"/>
</dbReference>
<evidence type="ECO:0000313" key="2">
    <source>
        <dbReference type="EMBL" id="NPE15118.1"/>
    </source>
</evidence>
<proteinExistence type="predicted"/>
<evidence type="ECO:0008006" key="4">
    <source>
        <dbReference type="Google" id="ProtNLM"/>
    </source>
</evidence>
<organism evidence="2 3">
    <name type="scientific">Xylanibacter rodentium</name>
    <dbReference type="NCBI Taxonomy" id="2736289"/>
    <lineage>
        <taxon>Bacteria</taxon>
        <taxon>Pseudomonadati</taxon>
        <taxon>Bacteroidota</taxon>
        <taxon>Bacteroidia</taxon>
        <taxon>Bacteroidales</taxon>
        <taxon>Prevotellaceae</taxon>
        <taxon>Xylanibacter</taxon>
    </lineage>
</organism>
<reference evidence="2 3" key="1">
    <citation type="submission" date="2020-05" db="EMBL/GenBank/DDBJ databases">
        <title>Distinct polysaccharide utilization as determinants for interspecies competition between intestinal Prevotella spp.</title>
        <authorList>
            <person name="Galvez E.J.C."/>
            <person name="Iljazovic A."/>
            <person name="Strowig T."/>
        </authorList>
    </citation>
    <scope>NUCLEOTIDE SEQUENCE [LARGE SCALE GENOMIC DNA]</scope>
    <source>
        <strain evidence="2 3">PROD</strain>
    </source>
</reference>
<comment type="caution">
    <text evidence="2">The sequence shown here is derived from an EMBL/GenBank/DDBJ whole genome shotgun (WGS) entry which is preliminary data.</text>
</comment>
<dbReference type="PROSITE" id="PS51257">
    <property type="entry name" value="PROKAR_LIPOPROTEIN"/>
    <property type="match status" value="1"/>
</dbReference>
<feature type="chain" id="PRO_5047465644" description="T9SS C-terminal target domain-containing protein" evidence="1">
    <location>
        <begin position="24"/>
        <end position="240"/>
    </location>
</feature>
<dbReference type="EMBL" id="JABKKE010000027">
    <property type="protein sequence ID" value="NPE15118.1"/>
    <property type="molecule type" value="Genomic_DNA"/>
</dbReference>
<protein>
    <recommendedName>
        <fullName evidence="4">T9SS C-terminal target domain-containing protein</fullName>
    </recommendedName>
</protein>
<evidence type="ECO:0000313" key="3">
    <source>
        <dbReference type="Proteomes" id="UP001193734"/>
    </source>
</evidence>